<accession>A0ABY6N0M5</accession>
<keyword evidence="3" id="KW-0808">Transferase</keyword>
<protein>
    <submittedName>
        <fullName evidence="3">Gamma-glutamyltransferase</fullName>
        <ecNumber evidence="3">2.3.2.2</ecNumber>
    </submittedName>
</protein>
<dbReference type="PANTHER" id="PTHR43199">
    <property type="entry name" value="GLUTATHIONE HYDROLASE"/>
    <property type="match status" value="1"/>
</dbReference>
<keyword evidence="3" id="KW-0012">Acyltransferase</keyword>
<keyword evidence="2" id="KW-0732">Signal</keyword>
<dbReference type="PRINTS" id="PR01210">
    <property type="entry name" value="GGTRANSPTASE"/>
</dbReference>
<dbReference type="SUPFAM" id="SSF56235">
    <property type="entry name" value="N-terminal nucleophile aminohydrolases (Ntn hydrolases)"/>
    <property type="match status" value="1"/>
</dbReference>
<dbReference type="RefSeq" id="WP_265047140.1">
    <property type="nucleotide sequence ID" value="NZ_CP100390.1"/>
</dbReference>
<evidence type="ECO:0000313" key="4">
    <source>
        <dbReference type="Proteomes" id="UP001163739"/>
    </source>
</evidence>
<dbReference type="InterPro" id="IPR029055">
    <property type="entry name" value="Ntn_hydrolases_N"/>
</dbReference>
<reference evidence="3" key="1">
    <citation type="submission" date="2022-06" db="EMBL/GenBank/DDBJ databases">
        <title>Alkalimarinus sp. nov., isolated from gut of a Alitta virens.</title>
        <authorList>
            <person name="Yang A.I."/>
            <person name="Shin N.-R."/>
        </authorList>
    </citation>
    <scope>NUCLEOTIDE SEQUENCE</scope>
    <source>
        <strain evidence="3">A2M4</strain>
    </source>
</reference>
<keyword evidence="4" id="KW-1185">Reference proteome</keyword>
<feature type="signal peptide" evidence="2">
    <location>
        <begin position="1"/>
        <end position="17"/>
    </location>
</feature>
<sequence>MMKARLLLIINTFFVSALMVGCASNQPTSSKAAIATSHPLATQAGFRALDQGGNAFDAAVAASSVLSVVSPYAAGLGGGSFWLLQKRNGSTTFIDAREVSPQQGISFTDLNAHSFLEHPLSAAIPGQPAALAHVSKHYGIRPLAANLSDALHLATRGFRVDKQYERYASLRLNALRNQPNSLYLNQGSIPNKGTIIKQPELAETLIQLGRKGHNGFYQGDVANRLVSDITRAGGTWTLQDLQSYAIVERPAISFAYKEAIITTSPPPSYGGIALQQTLKILERFDTDQMTRVEQIDLLSPIMRWTNPSTATWLGDPEFSKQPIEQLTSGSYLSYLAGNIAENKTIDINTPPSKPLSDGEVFTPHISIVDKWGNKASLSLSMNMSFGSTFTSQTTGVLLNNSLANFSTNSRPTNSPLSTNGTKTIRNKGFLAPSSNAPAPSKRPLSFMTPTLVETANSSAIIGVSSGNQTLTALIFTVLDYMNNEPINRWSRGLKYHYNAQSGHLELAPSTLSDLEQNTLNNLGHSLESRQFNPTDIQVIRTDKMTGNIEASSGSAGSGQAIVR</sequence>
<dbReference type="Gene3D" id="1.10.246.130">
    <property type="match status" value="1"/>
</dbReference>
<feature type="compositionally biased region" description="Polar residues" evidence="1">
    <location>
        <begin position="408"/>
        <end position="423"/>
    </location>
</feature>
<name>A0ABY6N0M5_9ALTE</name>
<dbReference type="Proteomes" id="UP001163739">
    <property type="component" value="Chromosome"/>
</dbReference>
<evidence type="ECO:0000256" key="1">
    <source>
        <dbReference type="SAM" id="MobiDB-lite"/>
    </source>
</evidence>
<dbReference type="PROSITE" id="PS51257">
    <property type="entry name" value="PROKAR_LIPOPROTEIN"/>
    <property type="match status" value="1"/>
</dbReference>
<proteinExistence type="predicted"/>
<feature type="chain" id="PRO_5046368848" evidence="2">
    <location>
        <begin position="18"/>
        <end position="563"/>
    </location>
</feature>
<dbReference type="Gene3D" id="3.60.20.40">
    <property type="match status" value="1"/>
</dbReference>
<evidence type="ECO:0000256" key="2">
    <source>
        <dbReference type="SAM" id="SignalP"/>
    </source>
</evidence>
<dbReference type="EMBL" id="CP100390">
    <property type="protein sequence ID" value="UZE95651.1"/>
    <property type="molecule type" value="Genomic_DNA"/>
</dbReference>
<dbReference type="Pfam" id="PF01019">
    <property type="entry name" value="G_glu_transpept"/>
    <property type="match status" value="1"/>
</dbReference>
<dbReference type="EC" id="2.3.2.2" evidence="3"/>
<organism evidence="3 4">
    <name type="scientific">Alkalimarinus alittae</name>
    <dbReference type="NCBI Taxonomy" id="2961619"/>
    <lineage>
        <taxon>Bacteria</taxon>
        <taxon>Pseudomonadati</taxon>
        <taxon>Pseudomonadota</taxon>
        <taxon>Gammaproteobacteria</taxon>
        <taxon>Alteromonadales</taxon>
        <taxon>Alteromonadaceae</taxon>
        <taxon>Alkalimarinus</taxon>
    </lineage>
</organism>
<evidence type="ECO:0000313" key="3">
    <source>
        <dbReference type="EMBL" id="UZE95651.1"/>
    </source>
</evidence>
<dbReference type="InterPro" id="IPR043137">
    <property type="entry name" value="GGT_ssub_C"/>
</dbReference>
<dbReference type="InterPro" id="IPR051792">
    <property type="entry name" value="GGT_bact"/>
</dbReference>
<dbReference type="InterPro" id="IPR043138">
    <property type="entry name" value="GGT_lsub"/>
</dbReference>
<dbReference type="PANTHER" id="PTHR43199:SF6">
    <property type="entry name" value="GLUTATHIONE HYDROLASE PROENZYME"/>
    <property type="match status" value="1"/>
</dbReference>
<gene>
    <name evidence="3" type="ORF">NKI27_16550</name>
</gene>
<feature type="region of interest" description="Disordered" evidence="1">
    <location>
        <begin position="408"/>
        <end position="441"/>
    </location>
</feature>
<dbReference type="GO" id="GO:0103068">
    <property type="term" value="F:leukotriene C4 gamma-glutamyl transferase activity"/>
    <property type="evidence" value="ECO:0007669"/>
    <property type="project" value="UniProtKB-EC"/>
</dbReference>